<keyword evidence="2" id="KW-1185">Reference proteome</keyword>
<dbReference type="Proteomes" id="UP000834106">
    <property type="component" value="Chromosome 4"/>
</dbReference>
<dbReference type="EMBL" id="OU503039">
    <property type="protein sequence ID" value="CAI9759623.1"/>
    <property type="molecule type" value="Genomic_DNA"/>
</dbReference>
<accession>A0AAD1YYC5</accession>
<dbReference type="AlphaFoldDB" id="A0AAD1YYC5"/>
<dbReference type="PANTHER" id="PTHR35505:SF1">
    <property type="entry name" value="SNF2 DOMAIN PROTEIN"/>
    <property type="match status" value="1"/>
</dbReference>
<gene>
    <name evidence="1" type="ORF">FPE_LOCUS7053</name>
</gene>
<reference evidence="1" key="1">
    <citation type="submission" date="2023-05" db="EMBL/GenBank/DDBJ databases">
        <authorList>
            <person name="Huff M."/>
        </authorList>
    </citation>
    <scope>NUCLEOTIDE SEQUENCE</scope>
</reference>
<sequence length="477" mass="53892">MLDPPLEITWFYSAMTFHTSKLGPKNDPSTRILVANDLLNLLISCSNLSSASKKIALIAPVVYELYNFLYDFSKHGFSLRMEVGDLVEKMVSYIMVYCGIDDYANGIVEIDKSVLCFEDLVRVWTVDRGGGSCTYGEDLRVFFPVLSDGVWNRMNARSGIGELAGIVLYEVFLLRLCLKFGSGGSREELLKDTQNLAVQTIKGFQNFYFLQMLLNMLLEPSLPVSTLLSSEDAIFLQKALYDAVILIDHSYLQRHKCIQSVDGYLRNLALVWSLVADNAIQLARATCDQTRVISYVNAFSGSWLVTELINCITVQAGMQEENSRPSSPKALIRWLLVLEDQGFRVFDHETSTLHAKAVTCSTRMDGEFPEIKPDEKNLKQNMLVYPENGCNKDKKMDGLSSKGFPAYVYTRNPRIDGCRKRKDGLNDVRESRVKHVKYDFLGSSFSEKLLPFPNDDRMYCVNEVKNLASDDDMEVLG</sequence>
<dbReference type="PANTHER" id="PTHR35505">
    <property type="entry name" value="OS01G0600300 PROTEIN"/>
    <property type="match status" value="1"/>
</dbReference>
<name>A0AAD1YYC5_9LAMI</name>
<protein>
    <submittedName>
        <fullName evidence="1">Uncharacterized protein</fullName>
    </submittedName>
</protein>
<evidence type="ECO:0000313" key="2">
    <source>
        <dbReference type="Proteomes" id="UP000834106"/>
    </source>
</evidence>
<proteinExistence type="predicted"/>
<organism evidence="1 2">
    <name type="scientific">Fraxinus pennsylvanica</name>
    <dbReference type="NCBI Taxonomy" id="56036"/>
    <lineage>
        <taxon>Eukaryota</taxon>
        <taxon>Viridiplantae</taxon>
        <taxon>Streptophyta</taxon>
        <taxon>Embryophyta</taxon>
        <taxon>Tracheophyta</taxon>
        <taxon>Spermatophyta</taxon>
        <taxon>Magnoliopsida</taxon>
        <taxon>eudicotyledons</taxon>
        <taxon>Gunneridae</taxon>
        <taxon>Pentapetalae</taxon>
        <taxon>asterids</taxon>
        <taxon>lamiids</taxon>
        <taxon>Lamiales</taxon>
        <taxon>Oleaceae</taxon>
        <taxon>Oleeae</taxon>
        <taxon>Fraxinus</taxon>
    </lineage>
</organism>
<evidence type="ECO:0000313" key="1">
    <source>
        <dbReference type="EMBL" id="CAI9759623.1"/>
    </source>
</evidence>